<dbReference type="FunFam" id="3.20.20.70:FF:000021">
    <property type="entry name" value="Fructose-bisphosphate aldolase"/>
    <property type="match status" value="2"/>
</dbReference>
<dbReference type="NCBIfam" id="NF033379">
    <property type="entry name" value="FrucBisAld_I"/>
    <property type="match status" value="2"/>
</dbReference>
<comment type="similarity">
    <text evidence="2 7">Belongs to the class I fructose-bisphosphate aldolase family.</text>
</comment>
<comment type="pathway">
    <text evidence="1 8">Carbohydrate degradation; glycolysis; D-glyceraldehyde 3-phosphate and glycerone phosphate from D-glucose: step 4/4.</text>
</comment>
<dbReference type="InterPro" id="IPR000741">
    <property type="entry name" value="FBA_I"/>
</dbReference>
<evidence type="ECO:0000256" key="8">
    <source>
        <dbReference type="RuleBase" id="RU004257"/>
    </source>
</evidence>
<proteinExistence type="inferred from homology"/>
<dbReference type="GO" id="GO:0006096">
    <property type="term" value="P:glycolytic process"/>
    <property type="evidence" value="ECO:0007669"/>
    <property type="project" value="UniProtKB-KW"/>
</dbReference>
<protein>
    <recommendedName>
        <fullName evidence="3 7">Fructose-bisphosphate aldolase</fullName>
        <ecNumber evidence="3 7">4.1.2.13</ecNumber>
    </recommendedName>
</protein>
<dbReference type="Pfam" id="PF00274">
    <property type="entry name" value="Glycolytic"/>
    <property type="match status" value="2"/>
</dbReference>
<organism evidence="9 10">
    <name type="scientific">Merluccius polli</name>
    <name type="common">Benguela hake</name>
    <name type="synonym">Merluccius cadenati</name>
    <dbReference type="NCBI Taxonomy" id="89951"/>
    <lineage>
        <taxon>Eukaryota</taxon>
        <taxon>Metazoa</taxon>
        <taxon>Chordata</taxon>
        <taxon>Craniata</taxon>
        <taxon>Vertebrata</taxon>
        <taxon>Euteleostomi</taxon>
        <taxon>Actinopterygii</taxon>
        <taxon>Neopterygii</taxon>
        <taxon>Teleostei</taxon>
        <taxon>Neoteleostei</taxon>
        <taxon>Acanthomorphata</taxon>
        <taxon>Zeiogadaria</taxon>
        <taxon>Gadariae</taxon>
        <taxon>Gadiformes</taxon>
        <taxon>Gadoidei</taxon>
        <taxon>Merlucciidae</taxon>
        <taxon>Merluccius</taxon>
    </lineage>
</organism>
<sequence length="706" mass="77579">MPHSYPFLSTEQKKELSDIAQRIVAPGKGILAADESTGSVAKRFQGINAENTEENRRLYRQLLFKSHDRVAQCIGGVIFFHETLYQKTDEGKPFPQLIKDYGQVVGIKVDKGVMPLAGTNGETTTQGLDGLYERCAQYKKDGADFAKWRCVLKITSTTPSSLAIMENANVLARYASICQMHGIVPIVEPEILPDGDHDLQRSQYVTEKVLAAVYKALSDHHVYLEGTLLKPNMVTAGHSCPKKYSPQEVAMATVTALRRTVPPAVPGVTFLSGGQSEEDASIHLNAINQCPLSRPWALTFSYGRALQASALKAWGGKKENGKACQEEYMKRAKNNHLAAQGKVNMPHSYPYLSTEQKKELSDIAQRIVAPGKGILGADESIGSVVKRFQGINAENTEENRRLYRQLLFTADDRVAQCIGGVIFFHETLYQKTDEGKPFPQLIKDYGQVVGIKVDKGVMPLAGTNGETTTQGLDGLYERCAQYKKDGADFAKWRCVLKITSTTPSSLAIMENANVLARYASICQMHGIVPIVEPEILPDGDHDLQRCQDVTEKVLAAVYKALSDHHVYLEGTLLKPNMVTAGHSCPKKYSPQEVAMATVTALRRTVPCRRVTFLSGGQSEEDASIHLNAINQCPLSRPWALTFSYGRALQASALKAWGGKKENGKACQEEYMKRAKNNNLAAQGKYVSSGDKGAASGDSLFEENYAY</sequence>
<dbReference type="EMBL" id="JAOPHQ010001720">
    <property type="protein sequence ID" value="KAK0149747.1"/>
    <property type="molecule type" value="Genomic_DNA"/>
</dbReference>
<comment type="caution">
    <text evidence="9">The sequence shown here is derived from an EMBL/GenBank/DDBJ whole genome shotgun (WGS) entry which is preliminary data.</text>
</comment>
<name>A0AA47N145_MERPO</name>
<dbReference type="PANTHER" id="PTHR11627">
    <property type="entry name" value="FRUCTOSE-BISPHOSPHATE ALDOLASE"/>
    <property type="match status" value="1"/>
</dbReference>
<dbReference type="EC" id="4.1.2.13" evidence="3 7"/>
<keyword evidence="6" id="KW-0704">Schiff base</keyword>
<comment type="catalytic activity">
    <reaction evidence="7">
        <text>beta-D-fructose 1,6-bisphosphate = D-glyceraldehyde 3-phosphate + dihydroxyacetone phosphate</text>
        <dbReference type="Rhea" id="RHEA:14729"/>
        <dbReference type="ChEBI" id="CHEBI:32966"/>
        <dbReference type="ChEBI" id="CHEBI:57642"/>
        <dbReference type="ChEBI" id="CHEBI:59776"/>
        <dbReference type="EC" id="4.1.2.13"/>
    </reaction>
</comment>
<dbReference type="PROSITE" id="PS00158">
    <property type="entry name" value="ALDOLASE_CLASS_I"/>
    <property type="match status" value="2"/>
</dbReference>
<dbReference type="CDD" id="cd00948">
    <property type="entry name" value="FBP_aldolase_I_a"/>
    <property type="match status" value="2"/>
</dbReference>
<evidence type="ECO:0000313" key="9">
    <source>
        <dbReference type="EMBL" id="KAK0149747.1"/>
    </source>
</evidence>
<reference evidence="9" key="1">
    <citation type="journal article" date="2023" name="Front. Mar. Sci.">
        <title>A new Merluccius polli reference genome to investigate the effects of global change in West African waters.</title>
        <authorList>
            <person name="Mateo J.L."/>
            <person name="Blanco-Fernandez C."/>
            <person name="Garcia-Vazquez E."/>
            <person name="Machado-Schiaffino G."/>
        </authorList>
    </citation>
    <scope>NUCLEOTIDE SEQUENCE</scope>
    <source>
        <strain evidence="9">C29</strain>
        <tissue evidence="9">Fin</tissue>
    </source>
</reference>
<dbReference type="Proteomes" id="UP001174136">
    <property type="component" value="Unassembled WGS sequence"/>
</dbReference>
<evidence type="ECO:0000256" key="1">
    <source>
        <dbReference type="ARBA" id="ARBA00004714"/>
    </source>
</evidence>
<dbReference type="GO" id="GO:0004332">
    <property type="term" value="F:fructose-bisphosphate aldolase activity"/>
    <property type="evidence" value="ECO:0007669"/>
    <property type="project" value="UniProtKB-EC"/>
</dbReference>
<dbReference type="InterPro" id="IPR029768">
    <property type="entry name" value="Aldolase_I_AS"/>
</dbReference>
<dbReference type="AlphaFoldDB" id="A0AA47N145"/>
<evidence type="ECO:0000256" key="6">
    <source>
        <dbReference type="ARBA" id="ARBA00023270"/>
    </source>
</evidence>
<gene>
    <name evidence="9" type="primary">ALDOA_0</name>
    <name evidence="9" type="ORF">N1851_009506</name>
</gene>
<dbReference type="SUPFAM" id="SSF51569">
    <property type="entry name" value="Aldolase"/>
    <property type="match status" value="2"/>
</dbReference>
<dbReference type="InterPro" id="IPR013785">
    <property type="entry name" value="Aldolase_TIM"/>
</dbReference>
<evidence type="ECO:0000256" key="2">
    <source>
        <dbReference type="ARBA" id="ARBA00010387"/>
    </source>
</evidence>
<keyword evidence="10" id="KW-1185">Reference proteome</keyword>
<accession>A0AA47N145</accession>
<evidence type="ECO:0000313" key="10">
    <source>
        <dbReference type="Proteomes" id="UP001174136"/>
    </source>
</evidence>
<keyword evidence="5 7" id="KW-0456">Lyase</keyword>
<evidence type="ECO:0000256" key="5">
    <source>
        <dbReference type="ARBA" id="ARBA00023239"/>
    </source>
</evidence>
<evidence type="ECO:0000256" key="4">
    <source>
        <dbReference type="ARBA" id="ARBA00023152"/>
    </source>
</evidence>
<evidence type="ECO:0000256" key="3">
    <source>
        <dbReference type="ARBA" id="ARBA00013068"/>
    </source>
</evidence>
<evidence type="ECO:0000256" key="7">
    <source>
        <dbReference type="RuleBase" id="RU003994"/>
    </source>
</evidence>
<keyword evidence="4 7" id="KW-0324">Glycolysis</keyword>
<dbReference type="Gene3D" id="3.20.20.70">
    <property type="entry name" value="Aldolase class I"/>
    <property type="match status" value="2"/>
</dbReference>